<dbReference type="SMART" id="SM00400">
    <property type="entry name" value="ZnF_CHCC"/>
    <property type="match status" value="1"/>
</dbReference>
<keyword evidence="5" id="KW-0808">Transferase</keyword>
<evidence type="ECO:0000256" key="1">
    <source>
        <dbReference type="ARBA" id="ARBA00022723"/>
    </source>
</evidence>
<dbReference type="GO" id="GO:0008270">
    <property type="term" value="F:zinc ion binding"/>
    <property type="evidence" value="ECO:0007669"/>
    <property type="project" value="UniProtKB-KW"/>
</dbReference>
<protein>
    <submittedName>
        <fullName evidence="5">DNA primase</fullName>
        <ecNumber evidence="5">2.7.7.-</ecNumber>
    </submittedName>
</protein>
<dbReference type="PANTHER" id="PTHR30313:SF2">
    <property type="entry name" value="DNA PRIMASE"/>
    <property type="match status" value="1"/>
</dbReference>
<name>A0A378M2R4_9GAMM</name>
<dbReference type="GO" id="GO:0005737">
    <property type="term" value="C:cytoplasm"/>
    <property type="evidence" value="ECO:0007669"/>
    <property type="project" value="TreeGrafter"/>
</dbReference>
<proteinExistence type="predicted"/>
<evidence type="ECO:0000259" key="4">
    <source>
        <dbReference type="SMART" id="SM00400"/>
    </source>
</evidence>
<dbReference type="EMBL" id="UGPB01000001">
    <property type="protein sequence ID" value="STY31508.1"/>
    <property type="molecule type" value="Genomic_DNA"/>
</dbReference>
<keyword evidence="3" id="KW-0862">Zinc</keyword>
<gene>
    <name evidence="5" type="primary">dnaG_2</name>
    <name evidence="5" type="ORF">NCTC11532_02931</name>
</gene>
<dbReference type="SUPFAM" id="SSF57783">
    <property type="entry name" value="Zinc beta-ribbon"/>
    <property type="match status" value="1"/>
</dbReference>
<evidence type="ECO:0000256" key="2">
    <source>
        <dbReference type="ARBA" id="ARBA00022771"/>
    </source>
</evidence>
<dbReference type="Gene3D" id="3.90.580.10">
    <property type="entry name" value="Zinc finger, CHC2-type domain"/>
    <property type="match status" value="1"/>
</dbReference>
<reference evidence="5 6" key="1">
    <citation type="submission" date="2018-06" db="EMBL/GenBank/DDBJ databases">
        <authorList>
            <consortium name="Pathogen Informatics"/>
            <person name="Doyle S."/>
        </authorList>
    </citation>
    <scope>NUCLEOTIDE SEQUENCE [LARGE SCALE GENOMIC DNA]</scope>
    <source>
        <strain evidence="5 6">NCTC11532</strain>
    </source>
</reference>
<evidence type="ECO:0000256" key="3">
    <source>
        <dbReference type="ARBA" id="ARBA00022833"/>
    </source>
</evidence>
<dbReference type="EC" id="2.7.7.-" evidence="5"/>
<dbReference type="GO" id="GO:0003899">
    <property type="term" value="F:DNA-directed RNA polymerase activity"/>
    <property type="evidence" value="ECO:0007669"/>
    <property type="project" value="InterPro"/>
</dbReference>
<evidence type="ECO:0000313" key="5">
    <source>
        <dbReference type="EMBL" id="STY31508.1"/>
    </source>
</evidence>
<dbReference type="PANTHER" id="PTHR30313">
    <property type="entry name" value="DNA PRIMASE"/>
    <property type="match status" value="1"/>
</dbReference>
<dbReference type="GO" id="GO:0006269">
    <property type="term" value="P:DNA replication, synthesis of primer"/>
    <property type="evidence" value="ECO:0007669"/>
    <property type="project" value="TreeGrafter"/>
</dbReference>
<feature type="domain" description="Zinc finger CHC2-type" evidence="4">
    <location>
        <begin position="40"/>
        <end position="93"/>
    </location>
</feature>
<sequence length="99" mass="11326">MFNKKNVFQKKFNRELLPNPSQYFREQGLKINGYGEWKNALCPFHPDTKPSLRLNLNSGGFRCMACGAHGGDVLAFHMRLHGLDFITAVKELGAWEDQQ</sequence>
<dbReference type="InterPro" id="IPR050219">
    <property type="entry name" value="DnaG_primase"/>
</dbReference>
<dbReference type="InterPro" id="IPR036977">
    <property type="entry name" value="DNA_primase_Znf_CHC2"/>
</dbReference>
<dbReference type="Pfam" id="PF01807">
    <property type="entry name" value="Zn_ribbon_DnaG"/>
    <property type="match status" value="1"/>
</dbReference>
<keyword evidence="2" id="KW-0863">Zinc-finger</keyword>
<dbReference type="AlphaFoldDB" id="A0A378M2R4"/>
<dbReference type="GO" id="GO:0003677">
    <property type="term" value="F:DNA binding"/>
    <property type="evidence" value="ECO:0007669"/>
    <property type="project" value="InterPro"/>
</dbReference>
<dbReference type="RefSeq" id="WP_031566497.1">
    <property type="nucleotide sequence ID" value="NZ_CAAAIS010000006.1"/>
</dbReference>
<dbReference type="STRING" id="1122170.GCA_000701265_01395"/>
<dbReference type="Proteomes" id="UP000255297">
    <property type="component" value="Unassembled WGS sequence"/>
</dbReference>
<accession>A0A378M2R4</accession>
<organism evidence="5 6">
    <name type="scientific">Legionella wadsworthii</name>
    <dbReference type="NCBI Taxonomy" id="28088"/>
    <lineage>
        <taxon>Bacteria</taxon>
        <taxon>Pseudomonadati</taxon>
        <taxon>Pseudomonadota</taxon>
        <taxon>Gammaproteobacteria</taxon>
        <taxon>Legionellales</taxon>
        <taxon>Legionellaceae</taxon>
        <taxon>Legionella</taxon>
    </lineage>
</organism>
<keyword evidence="6" id="KW-1185">Reference proteome</keyword>
<keyword evidence="1" id="KW-0479">Metal-binding</keyword>
<dbReference type="InterPro" id="IPR002694">
    <property type="entry name" value="Znf_CHC2"/>
</dbReference>
<keyword evidence="5" id="KW-0548">Nucleotidyltransferase</keyword>
<evidence type="ECO:0000313" key="6">
    <source>
        <dbReference type="Proteomes" id="UP000255297"/>
    </source>
</evidence>